<reference evidence="5" key="1">
    <citation type="submission" date="2020-03" db="EMBL/GenBank/DDBJ databases">
        <authorList>
            <person name="Chebbi M.A."/>
            <person name="Drezen J.M."/>
        </authorList>
    </citation>
    <scope>NUCLEOTIDE SEQUENCE</scope>
    <source>
        <tissue evidence="5">Whole body</tissue>
    </source>
</reference>
<feature type="domain" description="GST N-terminal" evidence="3">
    <location>
        <begin position="1"/>
        <end position="75"/>
    </location>
</feature>
<proteinExistence type="predicted"/>
<dbReference type="GO" id="GO:0006749">
    <property type="term" value="P:glutathione metabolic process"/>
    <property type="evidence" value="ECO:0007669"/>
    <property type="project" value="TreeGrafter"/>
</dbReference>
<dbReference type="PROSITE" id="PS50404">
    <property type="entry name" value="GST_NTER"/>
    <property type="match status" value="1"/>
</dbReference>
<comment type="caution">
    <text evidence="5">The sequence shown here is derived from an EMBL/GenBank/DDBJ whole genome shotgun (WGS) entry which is preliminary data.</text>
</comment>
<dbReference type="EMBL" id="JAAOIC020000072">
    <property type="protein sequence ID" value="KAG8033815.1"/>
    <property type="molecule type" value="Genomic_DNA"/>
</dbReference>
<comment type="subunit">
    <text evidence="1">Homodimer.</text>
</comment>
<evidence type="ECO:0000256" key="1">
    <source>
        <dbReference type="ARBA" id="ARBA00011738"/>
    </source>
</evidence>
<dbReference type="SFLD" id="SFLDG01153">
    <property type="entry name" value="Main.4:_Theta-like"/>
    <property type="match status" value="1"/>
</dbReference>
<dbReference type="OrthoDB" id="2309723at2759"/>
<reference evidence="5" key="2">
    <citation type="submission" date="2021-04" db="EMBL/GenBank/DDBJ databases">
        <title>Genome-wide patterns of bracovirus chromosomal integration into multiple host tissues during parasitism.</title>
        <authorList>
            <person name="Chebbi M.A.C."/>
        </authorList>
    </citation>
    <scope>NUCLEOTIDE SEQUENCE</scope>
    <source>
        <tissue evidence="5">Whole body</tissue>
    </source>
</reference>
<evidence type="ECO:0000259" key="4">
    <source>
        <dbReference type="PROSITE" id="PS50405"/>
    </source>
</evidence>
<dbReference type="GO" id="GO:0004364">
    <property type="term" value="F:glutathione transferase activity"/>
    <property type="evidence" value="ECO:0007669"/>
    <property type="project" value="TreeGrafter"/>
</dbReference>
<dbReference type="Pfam" id="PF00043">
    <property type="entry name" value="GST_C"/>
    <property type="match status" value="1"/>
</dbReference>
<sequence>MEISSPCRAVRLVIKALGLEINYKSVNLINGDNLTDEYRELNPQQTIPLLIDDNYKLSESRAIMAYLVDQYGDEENQRLYPTNSKTRALINARLQFDAGILYPSVKNCYYGMLFRGQDNIEEDKENKLKEAFKVVDNFLEGHDYVAGRSLTIADLAIIATVTTAETVGFNLDDYKNVTEWVDRVKTCAPGYRVANGESVELLKYYMPQMPQSHPHSAPLNADNNSSDNDNND</sequence>
<dbReference type="InterPro" id="IPR040079">
    <property type="entry name" value="Glutathione_S-Trfase"/>
</dbReference>
<name>A0A8J5QKM2_9HYME</name>
<dbReference type="InterPro" id="IPR010987">
    <property type="entry name" value="Glutathione-S-Trfase_C-like"/>
</dbReference>
<dbReference type="PANTHER" id="PTHR43969">
    <property type="entry name" value="GLUTATHIONE S TRANSFERASE D10, ISOFORM A-RELATED"/>
    <property type="match status" value="1"/>
</dbReference>
<dbReference type="InterPro" id="IPR004045">
    <property type="entry name" value="Glutathione_S-Trfase_N"/>
</dbReference>
<evidence type="ECO:0000256" key="2">
    <source>
        <dbReference type="SAM" id="MobiDB-lite"/>
    </source>
</evidence>
<evidence type="ECO:0000313" key="6">
    <source>
        <dbReference type="Proteomes" id="UP000729913"/>
    </source>
</evidence>
<feature type="region of interest" description="Disordered" evidence="2">
    <location>
        <begin position="210"/>
        <end position="232"/>
    </location>
</feature>
<dbReference type="AlphaFoldDB" id="A0A8J5QKM2"/>
<dbReference type="CDD" id="cd03177">
    <property type="entry name" value="GST_C_Delta_Epsilon"/>
    <property type="match status" value="1"/>
</dbReference>
<feature type="compositionally biased region" description="Low complexity" evidence="2">
    <location>
        <begin position="222"/>
        <end position="232"/>
    </location>
</feature>
<organism evidence="5 6">
    <name type="scientific">Cotesia typhae</name>
    <dbReference type="NCBI Taxonomy" id="2053667"/>
    <lineage>
        <taxon>Eukaryota</taxon>
        <taxon>Metazoa</taxon>
        <taxon>Ecdysozoa</taxon>
        <taxon>Arthropoda</taxon>
        <taxon>Hexapoda</taxon>
        <taxon>Insecta</taxon>
        <taxon>Pterygota</taxon>
        <taxon>Neoptera</taxon>
        <taxon>Endopterygota</taxon>
        <taxon>Hymenoptera</taxon>
        <taxon>Apocrita</taxon>
        <taxon>Ichneumonoidea</taxon>
        <taxon>Braconidae</taxon>
        <taxon>Microgastrinae</taxon>
        <taxon>Cotesia</taxon>
    </lineage>
</organism>
<dbReference type="PROSITE" id="PS50405">
    <property type="entry name" value="GST_CTER"/>
    <property type="match status" value="1"/>
</dbReference>
<evidence type="ECO:0000259" key="3">
    <source>
        <dbReference type="PROSITE" id="PS50404"/>
    </source>
</evidence>
<dbReference type="Pfam" id="PF13417">
    <property type="entry name" value="GST_N_3"/>
    <property type="match status" value="1"/>
</dbReference>
<dbReference type="InterPro" id="IPR004046">
    <property type="entry name" value="GST_C"/>
</dbReference>
<evidence type="ECO:0000313" key="5">
    <source>
        <dbReference type="EMBL" id="KAG8033815.1"/>
    </source>
</evidence>
<keyword evidence="6" id="KW-1185">Reference proteome</keyword>
<protein>
    <submittedName>
        <fullName evidence="5">Uncharacterized protein</fullName>
    </submittedName>
</protein>
<feature type="domain" description="GST C-terminal" evidence="4">
    <location>
        <begin position="83"/>
        <end position="205"/>
    </location>
</feature>
<gene>
    <name evidence="5" type="ORF">G9C98_008296</name>
</gene>
<dbReference type="SFLD" id="SFLDG00358">
    <property type="entry name" value="Main_(cytGST)"/>
    <property type="match status" value="1"/>
</dbReference>
<dbReference type="PANTHER" id="PTHR43969:SF9">
    <property type="entry name" value="GLUTATHIONE S TRANSFERASE D10, ISOFORM A-RELATED"/>
    <property type="match status" value="1"/>
</dbReference>
<dbReference type="SFLD" id="SFLDS00019">
    <property type="entry name" value="Glutathione_Transferase_(cytos"/>
    <property type="match status" value="1"/>
</dbReference>
<dbReference type="Proteomes" id="UP000729913">
    <property type="component" value="Unassembled WGS sequence"/>
</dbReference>
<dbReference type="FunFam" id="1.20.1050.10:FF:000007">
    <property type="entry name" value="Glutathione S-transferase 1-1"/>
    <property type="match status" value="1"/>
</dbReference>
<dbReference type="FunFam" id="3.40.30.10:FF:000034">
    <property type="entry name" value="glutathione S-transferase 1"/>
    <property type="match status" value="1"/>
</dbReference>
<accession>A0A8J5QKM2</accession>